<organism evidence="2 3">
    <name type="scientific">Limihaloglobus sulfuriphilus</name>
    <dbReference type="NCBI Taxonomy" id="1851148"/>
    <lineage>
        <taxon>Bacteria</taxon>
        <taxon>Pseudomonadati</taxon>
        <taxon>Planctomycetota</taxon>
        <taxon>Phycisphaerae</taxon>
        <taxon>Sedimentisphaerales</taxon>
        <taxon>Sedimentisphaeraceae</taxon>
        <taxon>Limihaloglobus</taxon>
    </lineage>
</organism>
<dbReference type="Proteomes" id="UP000188181">
    <property type="component" value="Chromosome"/>
</dbReference>
<feature type="domain" description="Glycosyl transferase family 1" evidence="1">
    <location>
        <begin position="34"/>
        <end position="190"/>
    </location>
</feature>
<dbReference type="AlphaFoldDB" id="A0A1Q2MDH8"/>
<dbReference type="GO" id="GO:0016757">
    <property type="term" value="F:glycosyltransferase activity"/>
    <property type="evidence" value="ECO:0007669"/>
    <property type="project" value="InterPro"/>
</dbReference>
<dbReference type="OrthoDB" id="9792163at2"/>
<evidence type="ECO:0000259" key="1">
    <source>
        <dbReference type="Pfam" id="PF00534"/>
    </source>
</evidence>
<evidence type="ECO:0000313" key="2">
    <source>
        <dbReference type="EMBL" id="AQQ70608.1"/>
    </source>
</evidence>
<dbReference type="Gene3D" id="3.40.50.2000">
    <property type="entry name" value="Glycogen Phosphorylase B"/>
    <property type="match status" value="1"/>
</dbReference>
<dbReference type="PANTHER" id="PTHR13615:SF3">
    <property type="entry name" value="GLYCOSYLTRANSFERASE-LIKE DOMAIN-CONTAINING PROTEIN 1"/>
    <property type="match status" value="1"/>
</dbReference>
<keyword evidence="3" id="KW-1185">Reference proteome</keyword>
<dbReference type="InterPro" id="IPR051862">
    <property type="entry name" value="GT-like_domain_containing_1"/>
</dbReference>
<reference evidence="3" key="1">
    <citation type="submission" date="2017-02" db="EMBL/GenBank/DDBJ databases">
        <title>Comparative genomics and description of representatives of a novel lineage of planctomycetes thriving in anoxic sediments.</title>
        <authorList>
            <person name="Spring S."/>
            <person name="Bunk B."/>
            <person name="Sproer C."/>
        </authorList>
    </citation>
    <scope>NUCLEOTIDE SEQUENCE [LARGE SCALE GENOMIC DNA]</scope>
    <source>
        <strain evidence="3">SM-Chi-D1</strain>
    </source>
</reference>
<protein>
    <submittedName>
        <fullName evidence="2">Glycosyl transferases group 1</fullName>
    </submittedName>
</protein>
<dbReference type="SUPFAM" id="SSF53756">
    <property type="entry name" value="UDP-Glycosyltransferase/glycogen phosphorylase"/>
    <property type="match status" value="1"/>
</dbReference>
<keyword evidence="2" id="KW-0808">Transferase</keyword>
<dbReference type="EMBL" id="CP019646">
    <property type="protein sequence ID" value="AQQ70608.1"/>
    <property type="molecule type" value="Genomic_DNA"/>
</dbReference>
<dbReference type="STRING" id="1851148.SMSP2_00962"/>
<name>A0A1Q2MDH8_9BACT</name>
<accession>A0A1Q2MDH8</accession>
<evidence type="ECO:0000313" key="3">
    <source>
        <dbReference type="Proteomes" id="UP000188181"/>
    </source>
</evidence>
<gene>
    <name evidence="2" type="ORF">SMSP2_00962</name>
</gene>
<dbReference type="PANTHER" id="PTHR13615">
    <property type="entry name" value="GLYCOSYLTRANSFERASE-LIKE 1"/>
    <property type="match status" value="1"/>
</dbReference>
<sequence length="226" mass="26161">MLRKMPDNRFIREFEEKMSQSTVEHLGTSIAEYDHSQPESSEPLRILWSARWEHDKNPEDFFAAIDMLNKTDTPFELAVIGQSFRDVPEIFAAAKEKYSDRIKFWGHISDPSEYAKVLSWADVFVSTAMHEFFGLGCVESALAGGYPILPQRLAYPELFRADIGENKRDFFYDGSPKMLAKRLEKLAKAKKNGCIWNGSPQRVKDMLKRFLWENRAPKLDDKIECL</sequence>
<proteinExistence type="predicted"/>
<dbReference type="InterPro" id="IPR001296">
    <property type="entry name" value="Glyco_trans_1"/>
</dbReference>
<dbReference type="KEGG" id="pbas:SMSP2_00962"/>
<dbReference type="Pfam" id="PF00534">
    <property type="entry name" value="Glycos_transf_1"/>
    <property type="match status" value="1"/>
</dbReference>